<evidence type="ECO:0000256" key="1">
    <source>
        <dbReference type="SAM" id="MobiDB-lite"/>
    </source>
</evidence>
<dbReference type="Proteomes" id="UP000253987">
    <property type="component" value="Unassembled WGS sequence"/>
</dbReference>
<feature type="chain" id="PRO_5016052866" description="DUF4878 domain-containing protein" evidence="2">
    <location>
        <begin position="20"/>
        <end position="290"/>
    </location>
</feature>
<evidence type="ECO:0000256" key="2">
    <source>
        <dbReference type="SAM" id="SignalP"/>
    </source>
</evidence>
<name>A0A2V4A3J2_9GAMM</name>
<keyword evidence="2" id="KW-0732">Signal</keyword>
<dbReference type="RefSeq" id="WP_114611485.1">
    <property type="nucleotide sequence ID" value="NZ_QFWX01000001.1"/>
</dbReference>
<dbReference type="OrthoDB" id="5566846at2"/>
<protein>
    <recommendedName>
        <fullName evidence="5">DUF4878 domain-containing protein</fullName>
    </recommendedName>
</protein>
<feature type="signal peptide" evidence="2">
    <location>
        <begin position="1"/>
        <end position="19"/>
    </location>
</feature>
<dbReference type="AlphaFoldDB" id="A0A2V4A3J2"/>
<organism evidence="3 4">
    <name type="scientific">Marinobacter vulgaris</name>
    <dbReference type="NCBI Taxonomy" id="1928331"/>
    <lineage>
        <taxon>Bacteria</taxon>
        <taxon>Pseudomonadati</taxon>
        <taxon>Pseudomonadota</taxon>
        <taxon>Gammaproteobacteria</taxon>
        <taxon>Pseudomonadales</taxon>
        <taxon>Marinobacteraceae</taxon>
        <taxon>Marinobacter</taxon>
    </lineage>
</organism>
<gene>
    <name evidence="3" type="ORF">DIT71_01815</name>
</gene>
<feature type="region of interest" description="Disordered" evidence="1">
    <location>
        <begin position="204"/>
        <end position="232"/>
    </location>
</feature>
<sequence>MTETWLRMALLSLVLAMVAGCSKPETPQEVAAEFWQAMAENDADAVADLSTLAAPSGFDGYGRDWLDTVPGFGRVVIDGRKATIVTRLPPANGTSGQRREVMTHLVELNGGWLVDYQRTGEAIMNPSPLDGLMGEINKLGERLSATFSRSSSDLALQMDAMAREFEAYSDEASRQARQAMESYGRALQDFMEELEKSIEQALEDNQQAPARDRSALQQTANDLEQSSERLDEPDFDVFADSSRVLAEAGARFSRLSDESFNSYQQKWDAKLNDISVRTNRFFEDLKNASS</sequence>
<evidence type="ECO:0000313" key="4">
    <source>
        <dbReference type="Proteomes" id="UP000253987"/>
    </source>
</evidence>
<dbReference type="PROSITE" id="PS51257">
    <property type="entry name" value="PROKAR_LIPOPROTEIN"/>
    <property type="match status" value="1"/>
</dbReference>
<dbReference type="SUPFAM" id="SSF58113">
    <property type="entry name" value="Apolipoprotein A-I"/>
    <property type="match status" value="1"/>
</dbReference>
<accession>A0A2V4A3J2</accession>
<proteinExistence type="predicted"/>
<comment type="caution">
    <text evidence="3">The sequence shown here is derived from an EMBL/GenBank/DDBJ whole genome shotgun (WGS) entry which is preliminary data.</text>
</comment>
<evidence type="ECO:0000313" key="3">
    <source>
        <dbReference type="EMBL" id="PXX93560.1"/>
    </source>
</evidence>
<reference evidence="4" key="1">
    <citation type="submission" date="2018-05" db="EMBL/GenBank/DDBJ databases">
        <authorList>
            <person name="Lu D."/>
        </authorList>
    </citation>
    <scope>NUCLEOTIDE SEQUENCE [LARGE SCALE GENOMIC DNA]</scope>
    <source>
        <strain evidence="4">F01</strain>
    </source>
</reference>
<dbReference type="EMBL" id="QFWX01000001">
    <property type="protein sequence ID" value="PXX93560.1"/>
    <property type="molecule type" value="Genomic_DNA"/>
</dbReference>
<evidence type="ECO:0008006" key="5">
    <source>
        <dbReference type="Google" id="ProtNLM"/>
    </source>
</evidence>
<keyword evidence="4" id="KW-1185">Reference proteome</keyword>
<feature type="compositionally biased region" description="Polar residues" evidence="1">
    <location>
        <begin position="215"/>
        <end position="224"/>
    </location>
</feature>
<reference evidence="3 4" key="2">
    <citation type="submission" date="2018-06" db="EMBL/GenBank/DDBJ databases">
        <title>Marinobactersediminissp. nov, a moderately halophilic bacterium isolated from marine solar saltern.</title>
        <authorList>
            <person name="Zhang Y."/>
        </authorList>
    </citation>
    <scope>NUCLEOTIDE SEQUENCE [LARGE SCALE GENOMIC DNA]</scope>
    <source>
        <strain evidence="3 4">F01</strain>
    </source>
</reference>